<feature type="compositionally biased region" description="Basic and acidic residues" evidence="1">
    <location>
        <begin position="241"/>
        <end position="263"/>
    </location>
</feature>
<dbReference type="EMBL" id="LIAE01006917">
    <property type="protein sequence ID" value="PAV83829.1"/>
    <property type="molecule type" value="Genomic_DNA"/>
</dbReference>
<comment type="caution">
    <text evidence="2">The sequence shown here is derived from an EMBL/GenBank/DDBJ whole genome shotgun (WGS) entry which is preliminary data.</text>
</comment>
<accession>A0A2A2LCA3</accession>
<feature type="region of interest" description="Disordered" evidence="1">
    <location>
        <begin position="241"/>
        <end position="270"/>
    </location>
</feature>
<proteinExistence type="predicted"/>
<evidence type="ECO:0000313" key="2">
    <source>
        <dbReference type="EMBL" id="PAV83829.1"/>
    </source>
</evidence>
<name>A0A2A2LCA3_9BILA</name>
<gene>
    <name evidence="2" type="ORF">WR25_19574</name>
</gene>
<organism evidence="2 3">
    <name type="scientific">Diploscapter pachys</name>
    <dbReference type="NCBI Taxonomy" id="2018661"/>
    <lineage>
        <taxon>Eukaryota</taxon>
        <taxon>Metazoa</taxon>
        <taxon>Ecdysozoa</taxon>
        <taxon>Nematoda</taxon>
        <taxon>Chromadorea</taxon>
        <taxon>Rhabditida</taxon>
        <taxon>Rhabditina</taxon>
        <taxon>Rhabditomorpha</taxon>
        <taxon>Rhabditoidea</taxon>
        <taxon>Rhabditidae</taxon>
        <taxon>Diploscapter</taxon>
    </lineage>
</organism>
<evidence type="ECO:0000313" key="3">
    <source>
        <dbReference type="Proteomes" id="UP000218231"/>
    </source>
</evidence>
<evidence type="ECO:0008006" key="4">
    <source>
        <dbReference type="Google" id="ProtNLM"/>
    </source>
</evidence>
<keyword evidence="3" id="KW-1185">Reference proteome</keyword>
<evidence type="ECO:0000256" key="1">
    <source>
        <dbReference type="SAM" id="MobiDB-lite"/>
    </source>
</evidence>
<protein>
    <recommendedName>
        <fullName evidence="4">NAD-specific glutamate dehydrogenase</fullName>
    </recommendedName>
</protein>
<dbReference type="AlphaFoldDB" id="A0A2A2LCA3"/>
<sequence>MLGDLLLVVLDLDGGALLVAFARFDVADTLLEVLTALLLGTADAVFAVFGLEFVFEELLVSSGHLLDAARLEGLHDDASLELIAAAGGLDDGLDLLLAEGVMFEGIPVAEDGSTGLDTHSPDVVSVVDILGELFIVGVDDGLLFGLDVVLPHLLGVADEDDGAAMSADDGLLVLRNDDGVVQFEFSLEGGLSDDFDWGLGFDGGQDLDTLLEERSPEAHFGDVGGGERRLNLEFDANSERQHLHDESALSREDGGEFARDGQRQTDGGGHLAGGLVEEGGVVHLEFVVAVEETVEVVLFDASFADVLLNDLVENLVVNGEDGEVHLLVAEVQEGVRLLGAAAVVGFTGLDRELLGQLLEEVQRLLDAAAADDGGRLLLEVVQLAGDLLEDDVEILLAETDLGKVLVPVSSEDGVEVKRELLGDVRVLSEERGEVEAGTGEEFLREEREVQEGRVVVLLGLEAGEGQEGGDVLGDGLVARRGRLGQSLEHVVGEGGNLLVRFALHL</sequence>
<reference evidence="2 3" key="1">
    <citation type="journal article" date="2017" name="Curr. Biol.">
        <title>Genome architecture and evolution of a unichromosomal asexual nematode.</title>
        <authorList>
            <person name="Fradin H."/>
            <person name="Zegar C."/>
            <person name="Gutwein M."/>
            <person name="Lucas J."/>
            <person name="Kovtun M."/>
            <person name="Corcoran D."/>
            <person name="Baugh L.R."/>
            <person name="Kiontke K."/>
            <person name="Gunsalus K."/>
            <person name="Fitch D.H."/>
            <person name="Piano F."/>
        </authorList>
    </citation>
    <scope>NUCLEOTIDE SEQUENCE [LARGE SCALE GENOMIC DNA]</scope>
    <source>
        <strain evidence="2">PF1309</strain>
    </source>
</reference>
<dbReference type="Proteomes" id="UP000218231">
    <property type="component" value="Unassembled WGS sequence"/>
</dbReference>